<dbReference type="STRING" id="1619048.UU49_C0021G0006"/>
<gene>
    <name evidence="1" type="ORF">UU49_C0021G0006</name>
</gene>
<dbReference type="Proteomes" id="UP000034108">
    <property type="component" value="Unassembled WGS sequence"/>
</dbReference>
<evidence type="ECO:0000313" key="1">
    <source>
        <dbReference type="EMBL" id="KKR97943.1"/>
    </source>
</evidence>
<comment type="caution">
    <text evidence="1">The sequence shown here is derived from an EMBL/GenBank/DDBJ whole genome shotgun (WGS) entry which is preliminary data.</text>
</comment>
<accession>A0A0G0VAC1</accession>
<dbReference type="AlphaFoldDB" id="A0A0G0VAC1"/>
<reference evidence="1 2" key="1">
    <citation type="journal article" date="2015" name="Nature">
        <title>rRNA introns, odd ribosomes, and small enigmatic genomes across a large radiation of phyla.</title>
        <authorList>
            <person name="Brown C.T."/>
            <person name="Hug L.A."/>
            <person name="Thomas B.C."/>
            <person name="Sharon I."/>
            <person name="Castelle C.J."/>
            <person name="Singh A."/>
            <person name="Wilkins M.J."/>
            <person name="Williams K.H."/>
            <person name="Banfield J.F."/>
        </authorList>
    </citation>
    <scope>NUCLEOTIDE SEQUENCE [LARGE SCALE GENOMIC DNA]</scope>
</reference>
<proteinExistence type="predicted"/>
<evidence type="ECO:0000313" key="2">
    <source>
        <dbReference type="Proteomes" id="UP000034108"/>
    </source>
</evidence>
<protein>
    <submittedName>
        <fullName evidence="1">Uncharacterized protein</fullName>
    </submittedName>
</protein>
<organism evidence="1 2">
    <name type="scientific">Candidatus Magasanikbacteria bacterium GW2011_GWC2_41_17</name>
    <dbReference type="NCBI Taxonomy" id="1619048"/>
    <lineage>
        <taxon>Bacteria</taxon>
        <taxon>Candidatus Magasanikiibacteriota</taxon>
    </lineage>
</organism>
<sequence length="146" mass="16984">MIHPKLDRITFLFVSLLVLSTAAIILVASDGFDKILSKADQSENVSSFSIINFSNSYRRDIQRIFNYYLLERSKLDFSKDSENRQWIDLLSKTREELLLLKTTSEWQNKHLLLILDIDKMREDLTAGNWEKAQADEAGLIARFNKI</sequence>
<dbReference type="EMBL" id="LCAV01000021">
    <property type="protein sequence ID" value="KKR97943.1"/>
    <property type="molecule type" value="Genomic_DNA"/>
</dbReference>
<name>A0A0G0VAC1_9BACT</name>